<organism evidence="1 2">
    <name type="scientific">Elysia crispata</name>
    <name type="common">lettuce slug</name>
    <dbReference type="NCBI Taxonomy" id="231223"/>
    <lineage>
        <taxon>Eukaryota</taxon>
        <taxon>Metazoa</taxon>
        <taxon>Spiralia</taxon>
        <taxon>Lophotrochozoa</taxon>
        <taxon>Mollusca</taxon>
        <taxon>Gastropoda</taxon>
        <taxon>Heterobranchia</taxon>
        <taxon>Euthyneura</taxon>
        <taxon>Panpulmonata</taxon>
        <taxon>Sacoglossa</taxon>
        <taxon>Placobranchoidea</taxon>
        <taxon>Plakobranchidae</taxon>
        <taxon>Elysia</taxon>
    </lineage>
</organism>
<reference evidence="1" key="1">
    <citation type="journal article" date="2023" name="G3 (Bethesda)">
        <title>A reference genome for the long-term kleptoplast-retaining sea slug Elysia crispata morphotype clarki.</title>
        <authorList>
            <person name="Eastman K.E."/>
            <person name="Pendleton A.L."/>
            <person name="Shaikh M.A."/>
            <person name="Suttiyut T."/>
            <person name="Ogas R."/>
            <person name="Tomko P."/>
            <person name="Gavelis G."/>
            <person name="Widhalm J.R."/>
            <person name="Wisecaver J.H."/>
        </authorList>
    </citation>
    <scope>NUCLEOTIDE SEQUENCE</scope>
    <source>
        <strain evidence="1">ECLA1</strain>
    </source>
</reference>
<gene>
    <name evidence="1" type="ORF">RRG08_019036</name>
</gene>
<dbReference type="AlphaFoldDB" id="A0AAE1DT67"/>
<comment type="caution">
    <text evidence="1">The sequence shown here is derived from an EMBL/GenBank/DDBJ whole genome shotgun (WGS) entry which is preliminary data.</text>
</comment>
<keyword evidence="2" id="KW-1185">Reference proteome</keyword>
<proteinExistence type="predicted"/>
<accession>A0AAE1DT67</accession>
<name>A0AAE1DT67_9GAST</name>
<dbReference type="EMBL" id="JAWDGP010002624">
    <property type="protein sequence ID" value="KAK3781410.1"/>
    <property type="molecule type" value="Genomic_DNA"/>
</dbReference>
<protein>
    <submittedName>
        <fullName evidence="1">Uncharacterized protein</fullName>
    </submittedName>
</protein>
<evidence type="ECO:0000313" key="2">
    <source>
        <dbReference type="Proteomes" id="UP001283361"/>
    </source>
</evidence>
<evidence type="ECO:0000313" key="1">
    <source>
        <dbReference type="EMBL" id="KAK3781410.1"/>
    </source>
</evidence>
<dbReference type="Proteomes" id="UP001283361">
    <property type="component" value="Unassembled WGS sequence"/>
</dbReference>
<sequence>MVETSQCVARYVLCVSFSPRVVSTFSRVRRMIYRLTQLDGPCCMHSYSQLKSSMMHRRNKGIHQPSFATSPQVGQMLSTRLSVKVSVSPPEESVPAMLSSLTLGSDIRVTAMVSSKY</sequence>